<gene>
    <name evidence="3" type="ORF">ebA2596</name>
</gene>
<dbReference type="EMBL" id="CR555306">
    <property type="protein sequence ID" value="CAI07583.1"/>
    <property type="molecule type" value="Genomic_DNA"/>
</dbReference>
<dbReference type="OrthoDB" id="3687827at2"/>
<dbReference type="InterPro" id="IPR013656">
    <property type="entry name" value="PAS_4"/>
</dbReference>
<dbReference type="SMART" id="SM00091">
    <property type="entry name" value="PAS"/>
    <property type="match status" value="1"/>
</dbReference>
<feature type="domain" description="PAC" evidence="2">
    <location>
        <begin position="85"/>
        <end position="136"/>
    </location>
</feature>
<dbReference type="PROSITE" id="PS50113">
    <property type="entry name" value="PAC"/>
    <property type="match status" value="1"/>
</dbReference>
<organism evidence="3 4">
    <name type="scientific">Aromatoleum aromaticum (strain DSM 19018 / LMG 30748 / EbN1)</name>
    <name type="common">Azoarcus sp. (strain EbN1)</name>
    <dbReference type="NCBI Taxonomy" id="76114"/>
    <lineage>
        <taxon>Bacteria</taxon>
        <taxon>Pseudomonadati</taxon>
        <taxon>Pseudomonadota</taxon>
        <taxon>Betaproteobacteria</taxon>
        <taxon>Rhodocyclales</taxon>
        <taxon>Rhodocyclaceae</taxon>
        <taxon>Aromatoleum</taxon>
    </lineage>
</organism>
<name>Q5P529_AROAE</name>
<dbReference type="RefSeq" id="WP_011237301.1">
    <property type="nucleotide sequence ID" value="NC_006513.1"/>
</dbReference>
<dbReference type="CDD" id="cd00130">
    <property type="entry name" value="PAS"/>
    <property type="match status" value="1"/>
</dbReference>
<dbReference type="AlphaFoldDB" id="Q5P529"/>
<dbReference type="Gene3D" id="3.30.450.20">
    <property type="entry name" value="PAS domain"/>
    <property type="match status" value="1"/>
</dbReference>
<evidence type="ECO:0000313" key="4">
    <source>
        <dbReference type="Proteomes" id="UP000006552"/>
    </source>
</evidence>
<dbReference type="NCBIfam" id="TIGR00229">
    <property type="entry name" value="sensory_box"/>
    <property type="match status" value="1"/>
</dbReference>
<dbReference type="HOGENOM" id="CLU_144643_0_0_4"/>
<proteinExistence type="predicted"/>
<evidence type="ECO:0000259" key="2">
    <source>
        <dbReference type="PROSITE" id="PS50113"/>
    </source>
</evidence>
<dbReference type="Pfam" id="PF08448">
    <property type="entry name" value="PAS_4"/>
    <property type="match status" value="1"/>
</dbReference>
<dbReference type="eggNOG" id="COG5002">
    <property type="taxonomic scope" value="Bacteria"/>
</dbReference>
<sequence length="143" mass="15604">MPDDTPAPELRPDLILDQIAEAVIYADTRGFIRLWNRGAEALFGFTAAEALGQSLDLIIPENLRQAHWRGFDAAIRSGKTRLAGHPTLTRAQHKSGEKRYVEMSFALVIDSGLVAGSVAVARDVTERVEREKAARQAGTAPLP</sequence>
<dbReference type="InterPro" id="IPR000014">
    <property type="entry name" value="PAS"/>
</dbReference>
<protein>
    <submittedName>
        <fullName evidence="3">Uncharacterized protein</fullName>
    </submittedName>
</protein>
<dbReference type="InterPro" id="IPR035965">
    <property type="entry name" value="PAS-like_dom_sf"/>
</dbReference>
<dbReference type="InterPro" id="IPR000700">
    <property type="entry name" value="PAS-assoc_C"/>
</dbReference>
<dbReference type="SMART" id="SM00086">
    <property type="entry name" value="PAC"/>
    <property type="match status" value="1"/>
</dbReference>
<accession>Q5P529</accession>
<reference evidence="3 4" key="1">
    <citation type="journal article" date="2005" name="Arch. Microbiol.">
        <title>The genome sequence of an anaerobic aromatic-degrading denitrifying bacterium, strain EbN1.</title>
        <authorList>
            <person name="Rabus R."/>
            <person name="Kube M."/>
            <person name="Heider J."/>
            <person name="Beck A."/>
            <person name="Heitmann K."/>
            <person name="Widdel F."/>
            <person name="Reinhardt R."/>
        </authorList>
    </citation>
    <scope>NUCLEOTIDE SEQUENCE [LARGE SCALE GENOMIC DNA]</scope>
    <source>
        <strain evidence="3 4">EbN1</strain>
    </source>
</reference>
<dbReference type="Proteomes" id="UP000006552">
    <property type="component" value="Chromosome"/>
</dbReference>
<dbReference type="PROSITE" id="PS50112">
    <property type="entry name" value="PAS"/>
    <property type="match status" value="1"/>
</dbReference>
<evidence type="ECO:0000259" key="1">
    <source>
        <dbReference type="PROSITE" id="PS50112"/>
    </source>
</evidence>
<dbReference type="SUPFAM" id="SSF55785">
    <property type="entry name" value="PYP-like sensor domain (PAS domain)"/>
    <property type="match status" value="1"/>
</dbReference>
<evidence type="ECO:0000313" key="3">
    <source>
        <dbReference type="EMBL" id="CAI07583.1"/>
    </source>
</evidence>
<feature type="domain" description="PAS" evidence="1">
    <location>
        <begin position="15"/>
        <end position="78"/>
    </location>
</feature>
<dbReference type="InterPro" id="IPR001610">
    <property type="entry name" value="PAC"/>
</dbReference>
<keyword evidence="4" id="KW-1185">Reference proteome</keyword>
<dbReference type="STRING" id="76114.ebA2596"/>
<dbReference type="KEGG" id="eba:ebA2596"/>